<name>A0A1J1LCP0_9CYAN</name>
<reference evidence="3" key="1">
    <citation type="submission" date="2015-10" db="EMBL/GenBank/DDBJ databases">
        <authorList>
            <person name="Regsiter A."/>
            <person name="william w."/>
        </authorList>
    </citation>
    <scope>NUCLEOTIDE SEQUENCE [LARGE SCALE GENOMIC DNA]</scope>
</reference>
<organism evidence="2 3">
    <name type="scientific">Planktothrix tepida PCC 9214</name>
    <dbReference type="NCBI Taxonomy" id="671072"/>
    <lineage>
        <taxon>Bacteria</taxon>
        <taxon>Bacillati</taxon>
        <taxon>Cyanobacteriota</taxon>
        <taxon>Cyanophyceae</taxon>
        <taxon>Oscillatoriophycideae</taxon>
        <taxon>Oscillatoriales</taxon>
        <taxon>Microcoleaceae</taxon>
        <taxon>Planktothrix</taxon>
    </lineage>
</organism>
<dbReference type="STRING" id="671072.PL921420022"/>
<keyword evidence="3" id="KW-1185">Reference proteome</keyword>
<dbReference type="Pfam" id="PF03713">
    <property type="entry name" value="DUF305"/>
    <property type="match status" value="1"/>
</dbReference>
<dbReference type="EMBL" id="CZDF01000112">
    <property type="protein sequence ID" value="CUR30359.1"/>
    <property type="molecule type" value="Genomic_DNA"/>
</dbReference>
<proteinExistence type="predicted"/>
<gene>
    <name evidence="2" type="ORF">PL921420022</name>
</gene>
<dbReference type="InterPro" id="IPR012347">
    <property type="entry name" value="Ferritin-like"/>
</dbReference>
<dbReference type="Gene3D" id="1.20.1260.10">
    <property type="match status" value="1"/>
</dbReference>
<evidence type="ECO:0000313" key="3">
    <source>
        <dbReference type="Proteomes" id="UP000184315"/>
    </source>
</evidence>
<dbReference type="InterPro" id="IPR005183">
    <property type="entry name" value="DUF305_CopM-like"/>
</dbReference>
<sequence length="114" mass="12635">MNRKSIFYTLMIELLTGGTATTLALVLAFKTFSQTSQASPIPSPSTQFPQAVPGMGGMMGQPDQHFTVMMIPHHEGAIAMADLALQRSQHPEILTLAQFIKDSQTREIEKMRTW</sequence>
<evidence type="ECO:0000313" key="2">
    <source>
        <dbReference type="EMBL" id="CUR30359.1"/>
    </source>
</evidence>
<feature type="domain" description="DUF305" evidence="1">
    <location>
        <begin position="63"/>
        <end position="114"/>
    </location>
</feature>
<dbReference type="Proteomes" id="UP000184315">
    <property type="component" value="Unassembled WGS sequence"/>
</dbReference>
<dbReference type="PANTHER" id="PTHR36933:SF1">
    <property type="entry name" value="SLL0788 PROTEIN"/>
    <property type="match status" value="1"/>
</dbReference>
<accession>A0A1J1LCP0</accession>
<dbReference type="PANTHER" id="PTHR36933">
    <property type="entry name" value="SLL0788 PROTEIN"/>
    <property type="match status" value="1"/>
</dbReference>
<dbReference type="RefSeq" id="WP_245824124.1">
    <property type="nucleotide sequence ID" value="NZ_LN889758.1"/>
</dbReference>
<protein>
    <recommendedName>
        <fullName evidence="1">DUF305 domain-containing protein</fullName>
    </recommendedName>
</protein>
<evidence type="ECO:0000259" key="1">
    <source>
        <dbReference type="Pfam" id="PF03713"/>
    </source>
</evidence>
<dbReference type="AlphaFoldDB" id="A0A1J1LCP0"/>